<protein>
    <submittedName>
        <fullName evidence="1">Uncharacterized protein</fullName>
    </submittedName>
</protein>
<accession>A0A1H1G8T5</accession>
<reference evidence="2" key="1">
    <citation type="submission" date="2016-10" db="EMBL/GenBank/DDBJ databases">
        <authorList>
            <person name="Varghese N."/>
            <person name="Submissions S."/>
        </authorList>
    </citation>
    <scope>NUCLEOTIDE SEQUENCE [LARGE SCALE GENOMIC DNA]</scope>
    <source>
        <strain evidence="2">DSM 24767</strain>
    </source>
</reference>
<dbReference type="RefSeq" id="WP_090381739.1">
    <property type="nucleotide sequence ID" value="NZ_FNLC01000002.1"/>
</dbReference>
<organism evidence="1 2">
    <name type="scientific">Natronobacterium texcoconense</name>
    <dbReference type="NCBI Taxonomy" id="1095778"/>
    <lineage>
        <taxon>Archaea</taxon>
        <taxon>Methanobacteriati</taxon>
        <taxon>Methanobacteriota</taxon>
        <taxon>Stenosarchaea group</taxon>
        <taxon>Halobacteria</taxon>
        <taxon>Halobacteriales</taxon>
        <taxon>Natrialbaceae</taxon>
        <taxon>Natronobacterium</taxon>
    </lineage>
</organism>
<keyword evidence="2" id="KW-1185">Reference proteome</keyword>
<evidence type="ECO:0000313" key="1">
    <source>
        <dbReference type="EMBL" id="SDR09318.1"/>
    </source>
</evidence>
<dbReference type="AlphaFoldDB" id="A0A1H1G8T5"/>
<dbReference type="Proteomes" id="UP000198848">
    <property type="component" value="Unassembled WGS sequence"/>
</dbReference>
<dbReference type="OrthoDB" id="202451at2157"/>
<name>A0A1H1G8T5_NATTX</name>
<evidence type="ECO:0000313" key="2">
    <source>
        <dbReference type="Proteomes" id="UP000198848"/>
    </source>
</evidence>
<gene>
    <name evidence="1" type="ORF">SAMN04489842_2306</name>
</gene>
<dbReference type="EMBL" id="FNLC01000002">
    <property type="protein sequence ID" value="SDR09318.1"/>
    <property type="molecule type" value="Genomic_DNA"/>
</dbReference>
<proteinExistence type="predicted"/>
<sequence>MTADRFTVYGLYLSRPVHERLAEYLHEEAGVLDLESYFDPSDSTISTGDPGAEVTHEIVSTVVVEFATLYDDADFAAADAVDHDAFVLTHVAAESGTVTAARERFEAAATIQETDLRTVQTAVLEAWLEQTEDEA</sequence>